<organism evidence="2 3">
    <name type="scientific">Sinorhizobium kostiense</name>
    <dbReference type="NCBI Taxonomy" id="76747"/>
    <lineage>
        <taxon>Bacteria</taxon>
        <taxon>Pseudomonadati</taxon>
        <taxon>Pseudomonadota</taxon>
        <taxon>Alphaproteobacteria</taxon>
        <taxon>Hyphomicrobiales</taxon>
        <taxon>Rhizobiaceae</taxon>
        <taxon>Sinorhizobium/Ensifer group</taxon>
        <taxon>Sinorhizobium</taxon>
    </lineage>
</organism>
<proteinExistence type="predicted"/>
<name>A0ABS4QXA4_9HYPH</name>
<feature type="chain" id="PRO_5045481646" evidence="1">
    <location>
        <begin position="23"/>
        <end position="191"/>
    </location>
</feature>
<dbReference type="PANTHER" id="PTHR39327">
    <property type="match status" value="1"/>
</dbReference>
<protein>
    <submittedName>
        <fullName evidence="2">Transglutaminase-like cysteine proteinase</fullName>
    </submittedName>
</protein>
<dbReference type="RefSeq" id="WP_209601506.1">
    <property type="nucleotide sequence ID" value="NZ_JAGILA010000002.1"/>
</dbReference>
<accession>A0ABS4QXA4</accession>
<dbReference type="Pfam" id="PF06035">
    <property type="entry name" value="Peptidase_C93"/>
    <property type="match status" value="1"/>
</dbReference>
<dbReference type="Gene3D" id="3.10.620.30">
    <property type="match status" value="1"/>
</dbReference>
<keyword evidence="3" id="KW-1185">Reference proteome</keyword>
<feature type="signal peptide" evidence="1">
    <location>
        <begin position="1"/>
        <end position="22"/>
    </location>
</feature>
<evidence type="ECO:0000256" key="1">
    <source>
        <dbReference type="SAM" id="SignalP"/>
    </source>
</evidence>
<dbReference type="Proteomes" id="UP000730739">
    <property type="component" value="Unassembled WGS sequence"/>
</dbReference>
<sequence length="191" mass="21545">MKLKSIRMAVVFLAMPLSALIAAESRHPHMVMGGSTNPPIGYFEFCKKNPAECEPRGTVAKPIRLSHMQWSEVRLINAEINQALPHTTDQELYGREEVWAFPDKAGDTEDFALLKQRRLSEYGIPLASLLLTVALKPNGDGHALLTLVTSEGDFILDDETDDIVPWHEAPYRFLKRQDPLRIPWVKIIDAD</sequence>
<gene>
    <name evidence="2" type="ORF">J2Z31_001768</name>
</gene>
<evidence type="ECO:0000313" key="3">
    <source>
        <dbReference type="Proteomes" id="UP000730739"/>
    </source>
</evidence>
<evidence type="ECO:0000313" key="2">
    <source>
        <dbReference type="EMBL" id="MBP2235276.1"/>
    </source>
</evidence>
<reference evidence="2 3" key="1">
    <citation type="submission" date="2021-03" db="EMBL/GenBank/DDBJ databases">
        <title>Genomic Encyclopedia of Type Strains, Phase IV (KMG-IV): sequencing the most valuable type-strain genomes for metagenomic binning, comparative biology and taxonomic classification.</title>
        <authorList>
            <person name="Goeker M."/>
        </authorList>
    </citation>
    <scope>NUCLEOTIDE SEQUENCE [LARGE SCALE GENOMIC DNA]</scope>
    <source>
        <strain evidence="2 3">DSM 13372</strain>
    </source>
</reference>
<keyword evidence="1" id="KW-0732">Signal</keyword>
<dbReference type="InterPro" id="IPR010319">
    <property type="entry name" value="Transglutaminase-like_Cys_pept"/>
</dbReference>
<dbReference type="EMBL" id="JAGILA010000002">
    <property type="protein sequence ID" value="MBP2235276.1"/>
    <property type="molecule type" value="Genomic_DNA"/>
</dbReference>
<comment type="caution">
    <text evidence="2">The sequence shown here is derived from an EMBL/GenBank/DDBJ whole genome shotgun (WGS) entry which is preliminary data.</text>
</comment>
<dbReference type="PANTHER" id="PTHR39327:SF1">
    <property type="entry name" value="BLR5470 PROTEIN"/>
    <property type="match status" value="1"/>
</dbReference>